<dbReference type="AlphaFoldDB" id="A0A858B3C0"/>
<accession>A0A858B3C0</accession>
<gene>
    <name evidence="1" type="ORF">GXM19_01420</name>
</gene>
<dbReference type="Proteomes" id="UP000464211">
    <property type="component" value="Chromosome"/>
</dbReference>
<evidence type="ECO:0000313" key="2">
    <source>
        <dbReference type="Proteomes" id="UP000464211"/>
    </source>
</evidence>
<dbReference type="EMBL" id="CP048433">
    <property type="protein sequence ID" value="QIA33054.1"/>
    <property type="molecule type" value="Genomic_DNA"/>
</dbReference>
<reference evidence="1 2" key="1">
    <citation type="submission" date="2020-01" db="EMBL/GenBank/DDBJ databases">
        <title>Complete genome sequence of Collinsella aerofaciens JCM 10188(T).</title>
        <authorList>
            <person name="Tourlousse D.M."/>
            <person name="Sakamoto M."/>
            <person name="Miura T."/>
            <person name="Narita K."/>
            <person name="Ohashi A."/>
            <person name="Uchino Y."/>
            <person name="Yamazoe A."/>
            <person name="Kameyama K."/>
            <person name="Terauchi J."/>
            <person name="Ohkuma M."/>
            <person name="Kawasaki H."/>
            <person name="Sekiguchi Y."/>
        </authorList>
    </citation>
    <scope>NUCLEOTIDE SEQUENCE [LARGE SCALE GENOMIC DNA]</scope>
    <source>
        <strain evidence="1 2">JCM 10188</strain>
    </source>
</reference>
<dbReference type="RefSeq" id="WP_040358262.1">
    <property type="nucleotide sequence ID" value="NZ_AAVN02000001.1"/>
</dbReference>
<protein>
    <submittedName>
        <fullName evidence="1">Uncharacterized protein</fullName>
    </submittedName>
</protein>
<sequence>MSRLYERMAVACTRLVAKTEPDGEGGFKTVLTVGDGFTAAIVRDSSTASRIAEHDGVRNVYTVTTAEPLRYGDLFQRAFDGQVFRCTSNADDGAAPCCASFGFGQCSAEEWGVPDGD</sequence>
<dbReference type="GeneID" id="92849066"/>
<evidence type="ECO:0000313" key="1">
    <source>
        <dbReference type="EMBL" id="QIA33054.1"/>
    </source>
</evidence>
<proteinExistence type="predicted"/>
<organism evidence="1 2">
    <name type="scientific">Collinsella aerofaciens (strain ATCC 25986 / DSM 3979 / JCM 10188 / KCTC 3647 / NCTC 11838 / VPI 1003)</name>
    <dbReference type="NCBI Taxonomy" id="411903"/>
    <lineage>
        <taxon>Bacteria</taxon>
        <taxon>Bacillati</taxon>
        <taxon>Actinomycetota</taxon>
        <taxon>Coriobacteriia</taxon>
        <taxon>Coriobacteriales</taxon>
        <taxon>Coriobacteriaceae</taxon>
        <taxon>Collinsella</taxon>
    </lineage>
</organism>
<name>A0A858B3C0_COLAA</name>